<dbReference type="AlphaFoldDB" id="F9UGI2"/>
<gene>
    <name evidence="2" type="ORF">ThimaDRAFT_4035</name>
</gene>
<organism evidence="2 3">
    <name type="scientific">Thiocapsa marina 5811</name>
    <dbReference type="NCBI Taxonomy" id="768671"/>
    <lineage>
        <taxon>Bacteria</taxon>
        <taxon>Pseudomonadati</taxon>
        <taxon>Pseudomonadota</taxon>
        <taxon>Gammaproteobacteria</taxon>
        <taxon>Chromatiales</taxon>
        <taxon>Chromatiaceae</taxon>
        <taxon>Thiocapsa</taxon>
    </lineage>
</organism>
<protein>
    <submittedName>
        <fullName evidence="2">Uncharacterized protein</fullName>
    </submittedName>
</protein>
<accession>F9UGI2</accession>
<evidence type="ECO:0000313" key="3">
    <source>
        <dbReference type="Proteomes" id="UP000005459"/>
    </source>
</evidence>
<dbReference type="EMBL" id="AFWV01000015">
    <property type="protein sequence ID" value="EGV16665.1"/>
    <property type="molecule type" value="Genomic_DNA"/>
</dbReference>
<dbReference type="Proteomes" id="UP000005459">
    <property type="component" value="Unassembled WGS sequence"/>
</dbReference>
<evidence type="ECO:0000256" key="1">
    <source>
        <dbReference type="SAM" id="MobiDB-lite"/>
    </source>
</evidence>
<evidence type="ECO:0000313" key="2">
    <source>
        <dbReference type="EMBL" id="EGV16665.1"/>
    </source>
</evidence>
<name>F9UGI2_9GAMM</name>
<keyword evidence="3" id="KW-1185">Reference proteome</keyword>
<reference evidence="2 3" key="1">
    <citation type="submission" date="2011-06" db="EMBL/GenBank/DDBJ databases">
        <title>The draft genome of Thiocapsa marina 5811.</title>
        <authorList>
            <consortium name="US DOE Joint Genome Institute (JGI-PGF)"/>
            <person name="Lucas S."/>
            <person name="Han J."/>
            <person name="Cheng J.-F."/>
            <person name="Goodwin L."/>
            <person name="Pitluck S."/>
            <person name="Peters L."/>
            <person name="Land M.L."/>
            <person name="Hauser L."/>
            <person name="Vogl K."/>
            <person name="Liu Z."/>
            <person name="Imhoff J."/>
            <person name="Thiel V."/>
            <person name="Frigaard N.-U."/>
            <person name="Bryant D."/>
            <person name="Woyke T.J."/>
        </authorList>
    </citation>
    <scope>NUCLEOTIDE SEQUENCE [LARGE SCALE GENOMIC DNA]</scope>
    <source>
        <strain evidence="2 3">5811</strain>
    </source>
</reference>
<sequence>MPPSPSAGRSSNKHAVNEREGPGFLSHPDTKTSDELEPLLDDRIPVADSGFF</sequence>
<proteinExistence type="predicted"/>
<feature type="region of interest" description="Disordered" evidence="1">
    <location>
        <begin position="1"/>
        <end position="52"/>
    </location>
</feature>
<feature type="compositionally biased region" description="Basic and acidic residues" evidence="1">
    <location>
        <begin position="28"/>
        <end position="45"/>
    </location>
</feature>